<name>A0A7Z2T7U9_9VIBR</name>
<dbReference type="SUPFAM" id="SSF55073">
    <property type="entry name" value="Nucleotide cyclase"/>
    <property type="match status" value="1"/>
</dbReference>
<dbReference type="PANTHER" id="PTHR46663:SF2">
    <property type="entry name" value="GGDEF DOMAIN-CONTAINING PROTEIN"/>
    <property type="match status" value="1"/>
</dbReference>
<keyword evidence="1" id="KW-0812">Transmembrane</keyword>
<dbReference type="InterPro" id="IPR000160">
    <property type="entry name" value="GGDEF_dom"/>
</dbReference>
<dbReference type="Proteomes" id="UP000464262">
    <property type="component" value="Chromosome 2"/>
</dbReference>
<dbReference type="AlphaFoldDB" id="A0A7Z2T7U9"/>
<dbReference type="EMBL" id="CP047476">
    <property type="protein sequence ID" value="QIA65875.1"/>
    <property type="molecule type" value="Genomic_DNA"/>
</dbReference>
<evidence type="ECO:0000256" key="1">
    <source>
        <dbReference type="SAM" id="Phobius"/>
    </source>
</evidence>
<accession>A0A7Z2T7U9</accession>
<reference evidence="3 4" key="1">
    <citation type="submission" date="2020-01" db="EMBL/GenBank/DDBJ databases">
        <title>Whole genome and functional gene identification of agarase of Vibrio HN897.</title>
        <authorList>
            <person name="Liu Y."/>
            <person name="Zhao Z."/>
        </authorList>
    </citation>
    <scope>NUCLEOTIDE SEQUENCE [LARGE SCALE GENOMIC DNA]</scope>
    <source>
        <strain evidence="3 4">HN897</strain>
    </source>
</reference>
<dbReference type="Gene3D" id="3.30.70.270">
    <property type="match status" value="1"/>
</dbReference>
<dbReference type="InterPro" id="IPR043128">
    <property type="entry name" value="Rev_trsase/Diguanyl_cyclase"/>
</dbReference>
<sequence length="352" mass="40430">MVLSITLIAANIYLLVTTKELAKSYTNHQNEAQWFLYQLVKEFTELTAISSYSYLPGNKKEDVILHYELTWSRFDILLSSRESRTFVTEHGYKDFFSRQFANFKQIEPYLAKVSTQYEAEQLSTRLNAIYAAVTEFISHNYRLNSPKHLARVEQVNTLTIVQLLLLAAMLICTGLISYIFYREASHHRKLSRTDSLTGIPNRLAFVEALKNMQKNSEFTLLILDLNGFKEINDSHGHQAGDETLVQIATRLLETIQPYDAKVYRMGGDEFSILIASCHHYEINPLLSHIDHCFNQPVWLEEGTQVKVGTSIGIARYPLDSDDIEQLLTLADQNMYEMKFARPKAFRATGSYS</sequence>
<dbReference type="InterPro" id="IPR052163">
    <property type="entry name" value="DGC-Regulatory_Protein"/>
</dbReference>
<protein>
    <submittedName>
        <fullName evidence="3">Diguanylate cyclase</fullName>
    </submittedName>
</protein>
<keyword evidence="1" id="KW-1133">Transmembrane helix</keyword>
<dbReference type="CDD" id="cd01949">
    <property type="entry name" value="GGDEF"/>
    <property type="match status" value="1"/>
</dbReference>
<dbReference type="KEGG" id="vas:GT360_20430"/>
<evidence type="ECO:0000259" key="2">
    <source>
        <dbReference type="PROSITE" id="PS50887"/>
    </source>
</evidence>
<feature type="transmembrane region" description="Helical" evidence="1">
    <location>
        <begin position="160"/>
        <end position="181"/>
    </location>
</feature>
<keyword evidence="4" id="KW-1185">Reference proteome</keyword>
<dbReference type="RefSeq" id="WP_164650771.1">
    <property type="nucleotide sequence ID" value="NZ_CP047476.1"/>
</dbReference>
<organism evidence="3 4">
    <name type="scientific">Vibrio astriarenae</name>
    <dbReference type="NCBI Taxonomy" id="1481923"/>
    <lineage>
        <taxon>Bacteria</taxon>
        <taxon>Pseudomonadati</taxon>
        <taxon>Pseudomonadota</taxon>
        <taxon>Gammaproteobacteria</taxon>
        <taxon>Vibrionales</taxon>
        <taxon>Vibrionaceae</taxon>
        <taxon>Vibrio</taxon>
    </lineage>
</organism>
<dbReference type="SMART" id="SM00267">
    <property type="entry name" value="GGDEF"/>
    <property type="match status" value="1"/>
</dbReference>
<evidence type="ECO:0000313" key="3">
    <source>
        <dbReference type="EMBL" id="QIA65875.1"/>
    </source>
</evidence>
<feature type="domain" description="GGDEF" evidence="2">
    <location>
        <begin position="216"/>
        <end position="350"/>
    </location>
</feature>
<evidence type="ECO:0000313" key="4">
    <source>
        <dbReference type="Proteomes" id="UP000464262"/>
    </source>
</evidence>
<keyword evidence="1" id="KW-0472">Membrane</keyword>
<dbReference type="Pfam" id="PF00990">
    <property type="entry name" value="GGDEF"/>
    <property type="match status" value="1"/>
</dbReference>
<dbReference type="NCBIfam" id="TIGR00254">
    <property type="entry name" value="GGDEF"/>
    <property type="match status" value="1"/>
</dbReference>
<dbReference type="PROSITE" id="PS50887">
    <property type="entry name" value="GGDEF"/>
    <property type="match status" value="1"/>
</dbReference>
<proteinExistence type="predicted"/>
<dbReference type="PANTHER" id="PTHR46663">
    <property type="entry name" value="DIGUANYLATE CYCLASE DGCT-RELATED"/>
    <property type="match status" value="1"/>
</dbReference>
<dbReference type="InterPro" id="IPR029787">
    <property type="entry name" value="Nucleotide_cyclase"/>
</dbReference>
<gene>
    <name evidence="3" type="ORF">GT360_20430</name>
</gene>